<feature type="domain" description="CBS" evidence="3">
    <location>
        <begin position="70"/>
        <end position="127"/>
    </location>
</feature>
<organism evidence="4 5">
    <name type="scientific">Haliscomenobacter hydrossis (strain ATCC 27775 / DSM 1100 / LMG 10767 / O)</name>
    <dbReference type="NCBI Taxonomy" id="760192"/>
    <lineage>
        <taxon>Bacteria</taxon>
        <taxon>Pseudomonadati</taxon>
        <taxon>Bacteroidota</taxon>
        <taxon>Saprospiria</taxon>
        <taxon>Saprospirales</taxon>
        <taxon>Haliscomenobacteraceae</taxon>
        <taxon>Haliscomenobacter</taxon>
    </lineage>
</organism>
<dbReference type="InterPro" id="IPR051257">
    <property type="entry name" value="Diverse_CBS-Domain"/>
</dbReference>
<dbReference type="STRING" id="760192.Halhy_0920"/>
<dbReference type="SMART" id="SM00116">
    <property type="entry name" value="CBS"/>
    <property type="match status" value="2"/>
</dbReference>
<name>F4L6D9_HALH1</name>
<feature type="domain" description="CBS" evidence="3">
    <location>
        <begin position="8"/>
        <end position="67"/>
    </location>
</feature>
<dbReference type="RefSeq" id="WP_013763379.1">
    <property type="nucleotide sequence ID" value="NC_015510.1"/>
</dbReference>
<dbReference type="PANTHER" id="PTHR43080">
    <property type="entry name" value="CBS DOMAIN-CONTAINING PROTEIN CBSX3, MITOCHONDRIAL"/>
    <property type="match status" value="1"/>
</dbReference>
<dbReference type="EMBL" id="CP002691">
    <property type="protein sequence ID" value="AEE48821.1"/>
    <property type="molecule type" value="Genomic_DNA"/>
</dbReference>
<dbReference type="CDD" id="cd02205">
    <property type="entry name" value="CBS_pair_SF"/>
    <property type="match status" value="1"/>
</dbReference>
<dbReference type="PANTHER" id="PTHR43080:SF29">
    <property type="entry name" value="OS02G0818000 PROTEIN"/>
    <property type="match status" value="1"/>
</dbReference>
<dbReference type="KEGG" id="hhy:Halhy_0920"/>
<dbReference type="InterPro" id="IPR046342">
    <property type="entry name" value="CBS_dom_sf"/>
</dbReference>
<dbReference type="eggNOG" id="COG0517">
    <property type="taxonomic scope" value="Bacteria"/>
</dbReference>
<dbReference type="HOGENOM" id="CLU_040681_9_3_10"/>
<accession>F4L6D9</accession>
<dbReference type="InterPro" id="IPR000644">
    <property type="entry name" value="CBS_dom"/>
</dbReference>
<dbReference type="AlphaFoldDB" id="F4L6D9"/>
<evidence type="ECO:0000313" key="5">
    <source>
        <dbReference type="Proteomes" id="UP000008461"/>
    </source>
</evidence>
<dbReference type="Pfam" id="PF00571">
    <property type="entry name" value="CBS"/>
    <property type="match status" value="2"/>
</dbReference>
<evidence type="ECO:0000313" key="4">
    <source>
        <dbReference type="EMBL" id="AEE48821.1"/>
    </source>
</evidence>
<protein>
    <submittedName>
        <fullName evidence="4">CBS domain containing protein</fullName>
    </submittedName>
</protein>
<keyword evidence="1 2" id="KW-0129">CBS domain</keyword>
<dbReference type="PROSITE" id="PS51371">
    <property type="entry name" value="CBS"/>
    <property type="match status" value="2"/>
</dbReference>
<proteinExistence type="predicted"/>
<dbReference type="SUPFAM" id="SSF54631">
    <property type="entry name" value="CBS-domain pair"/>
    <property type="match status" value="1"/>
</dbReference>
<dbReference type="OrthoDB" id="9810963at2"/>
<keyword evidence="5" id="KW-1185">Reference proteome</keyword>
<evidence type="ECO:0000256" key="2">
    <source>
        <dbReference type="PROSITE-ProRule" id="PRU00703"/>
    </source>
</evidence>
<dbReference type="Proteomes" id="UP000008461">
    <property type="component" value="Chromosome"/>
</dbReference>
<dbReference type="Gene3D" id="3.10.580.10">
    <property type="entry name" value="CBS-domain"/>
    <property type="match status" value="1"/>
</dbReference>
<evidence type="ECO:0000256" key="1">
    <source>
        <dbReference type="ARBA" id="ARBA00023122"/>
    </source>
</evidence>
<gene>
    <name evidence="4" type="ordered locus">Halhy_0920</name>
</gene>
<reference evidence="4 5" key="1">
    <citation type="journal article" date="2011" name="Stand. Genomic Sci.">
        <title>Complete genome sequence of Haliscomenobacter hydrossis type strain (O).</title>
        <authorList>
            <consortium name="US DOE Joint Genome Institute (JGI-PGF)"/>
            <person name="Daligault H."/>
            <person name="Lapidus A."/>
            <person name="Zeytun A."/>
            <person name="Nolan M."/>
            <person name="Lucas S."/>
            <person name="Del Rio T.G."/>
            <person name="Tice H."/>
            <person name="Cheng J.F."/>
            <person name="Tapia R."/>
            <person name="Han C."/>
            <person name="Goodwin L."/>
            <person name="Pitluck S."/>
            <person name="Liolios K."/>
            <person name="Pagani I."/>
            <person name="Ivanova N."/>
            <person name="Huntemann M."/>
            <person name="Mavromatis K."/>
            <person name="Mikhailova N."/>
            <person name="Pati A."/>
            <person name="Chen A."/>
            <person name="Palaniappan K."/>
            <person name="Land M."/>
            <person name="Hauser L."/>
            <person name="Brambilla E.M."/>
            <person name="Rohde M."/>
            <person name="Verbarg S."/>
            <person name="Goker M."/>
            <person name="Bristow J."/>
            <person name="Eisen J.A."/>
            <person name="Markowitz V."/>
            <person name="Hugenholtz P."/>
            <person name="Kyrpides N.C."/>
            <person name="Klenk H.P."/>
            <person name="Woyke T."/>
        </authorList>
    </citation>
    <scope>NUCLEOTIDE SEQUENCE [LARGE SCALE GENOMIC DNA]</scope>
    <source>
        <strain evidence="5">ATCC 27775 / DSM 1100 / LMG 10767 / O</strain>
    </source>
</reference>
<evidence type="ECO:0000259" key="3">
    <source>
        <dbReference type="PROSITE" id="PS51371"/>
    </source>
</evidence>
<sequence length="135" mass="14960">MKTIKQLMSSLVVVANAQSTFDNLMQLMTQYNISAIPITHEGAKQAIIGIVTELDLRNWKDTNLTAMSLMSTRLCYINGDDSAANAANLMLKNRIHHLLVKDKKHDTLIGILSSVDLLKLVASQSFTAQPILFFV</sequence>
<reference key="2">
    <citation type="submission" date="2011-04" db="EMBL/GenBank/DDBJ databases">
        <title>Complete sequence of chromosome of Haliscomenobacter hydrossis DSM 1100.</title>
        <authorList>
            <consortium name="US DOE Joint Genome Institute (JGI-PGF)"/>
            <person name="Lucas S."/>
            <person name="Han J."/>
            <person name="Lapidus A."/>
            <person name="Bruce D."/>
            <person name="Goodwin L."/>
            <person name="Pitluck S."/>
            <person name="Peters L."/>
            <person name="Kyrpides N."/>
            <person name="Mavromatis K."/>
            <person name="Ivanova N."/>
            <person name="Ovchinnikova G."/>
            <person name="Pagani I."/>
            <person name="Daligault H."/>
            <person name="Detter J.C."/>
            <person name="Han C."/>
            <person name="Land M."/>
            <person name="Hauser L."/>
            <person name="Markowitz V."/>
            <person name="Cheng J.-F."/>
            <person name="Hugenholtz P."/>
            <person name="Woyke T."/>
            <person name="Wu D."/>
            <person name="Verbarg S."/>
            <person name="Frueling A."/>
            <person name="Brambilla E."/>
            <person name="Klenk H.-P."/>
            <person name="Eisen J.A."/>
        </authorList>
    </citation>
    <scope>NUCLEOTIDE SEQUENCE</scope>
    <source>
        <strain>DSM 1100</strain>
    </source>
</reference>